<feature type="transmembrane region" description="Helical" evidence="6">
    <location>
        <begin position="54"/>
        <end position="74"/>
    </location>
</feature>
<proteinExistence type="predicted"/>
<dbReference type="InterPro" id="IPR005538">
    <property type="entry name" value="LrgA/CidA"/>
</dbReference>
<evidence type="ECO:0000256" key="1">
    <source>
        <dbReference type="ARBA" id="ARBA00004651"/>
    </source>
</evidence>
<reference evidence="7 8" key="1">
    <citation type="submission" date="2021-02" db="EMBL/GenBank/DDBJ databases">
        <title>FDA dAtabase for Regulatory Grade micrObial Sequences (FDA-ARGOS): Supporting development and validation of Infectious Disease Dx tests.</title>
        <authorList>
            <person name="Minogue T."/>
            <person name="Wolcott M."/>
            <person name="Wasieloski L."/>
            <person name="Aguilar W."/>
            <person name="Moore D."/>
            <person name="Jaissle J."/>
            <person name="Tallon L."/>
            <person name="Sadzewicz L."/>
            <person name="Zhao X."/>
            <person name="Boylan J."/>
            <person name="Ott S."/>
            <person name="Bowen H."/>
            <person name="Vavikolanu K."/>
            <person name="Mehta A."/>
            <person name="Aluvathingal J."/>
            <person name="Nadendla S."/>
            <person name="Yan Y."/>
            <person name="Sichtig H."/>
        </authorList>
    </citation>
    <scope>NUCLEOTIDE SEQUENCE [LARGE SCALE GENOMIC DNA]</scope>
    <source>
        <strain evidence="7 8">FDAARGOS_1272</strain>
    </source>
</reference>
<evidence type="ECO:0000256" key="5">
    <source>
        <dbReference type="ARBA" id="ARBA00023136"/>
    </source>
</evidence>
<organism evidence="7 8">
    <name type="scientific">Burkholderia dolosa</name>
    <dbReference type="NCBI Taxonomy" id="152500"/>
    <lineage>
        <taxon>Bacteria</taxon>
        <taxon>Pseudomonadati</taxon>
        <taxon>Pseudomonadota</taxon>
        <taxon>Betaproteobacteria</taxon>
        <taxon>Burkholderiales</taxon>
        <taxon>Burkholderiaceae</taxon>
        <taxon>Burkholderia</taxon>
        <taxon>Burkholderia cepacia complex</taxon>
    </lineage>
</organism>
<accession>A0A892IFQ6</accession>
<evidence type="ECO:0000313" key="7">
    <source>
        <dbReference type="EMBL" id="QRO81008.1"/>
    </source>
</evidence>
<comment type="subcellular location">
    <subcellularLocation>
        <location evidence="1">Cell membrane</location>
        <topology evidence="1">Multi-pass membrane protein</topology>
    </subcellularLocation>
</comment>
<keyword evidence="5 6" id="KW-0472">Membrane</keyword>
<keyword evidence="4 6" id="KW-1133">Transmembrane helix</keyword>
<feature type="transmembrane region" description="Helical" evidence="6">
    <location>
        <begin position="25"/>
        <end position="42"/>
    </location>
</feature>
<name>A0A892IFQ6_9BURK</name>
<sequence>MLQAFAVLLTFQCLGEGASYLFGLPVPGPVIGMLLLFGFVMLRPQVADAIEPTALELLRHLSLLFVPAGVGIMVSAERVRGDAAAVIAALAVSTTLAIAVTALVTRALLRRQQRAGHGGAEGAQ</sequence>
<evidence type="ECO:0000313" key="8">
    <source>
        <dbReference type="Proteomes" id="UP000625568"/>
    </source>
</evidence>
<dbReference type="PANTHER" id="PTHR33931:SF2">
    <property type="entry name" value="HOLIN-LIKE PROTEIN CIDA"/>
    <property type="match status" value="1"/>
</dbReference>
<dbReference type="GeneID" id="93130934"/>
<keyword evidence="2" id="KW-1003">Cell membrane</keyword>
<dbReference type="Proteomes" id="UP000625568">
    <property type="component" value="Chromosome 3"/>
</dbReference>
<evidence type="ECO:0000256" key="4">
    <source>
        <dbReference type="ARBA" id="ARBA00022989"/>
    </source>
</evidence>
<evidence type="ECO:0000256" key="3">
    <source>
        <dbReference type="ARBA" id="ARBA00022692"/>
    </source>
</evidence>
<evidence type="ECO:0000256" key="2">
    <source>
        <dbReference type="ARBA" id="ARBA00022475"/>
    </source>
</evidence>
<dbReference type="GO" id="GO:0005886">
    <property type="term" value="C:plasma membrane"/>
    <property type="evidence" value="ECO:0007669"/>
    <property type="project" value="UniProtKB-SubCell"/>
</dbReference>
<protein>
    <submittedName>
        <fullName evidence="7">CidA/LrgA family protein</fullName>
    </submittedName>
</protein>
<dbReference type="Pfam" id="PF03788">
    <property type="entry name" value="LrgA"/>
    <property type="match status" value="1"/>
</dbReference>
<evidence type="ECO:0000256" key="6">
    <source>
        <dbReference type="SAM" id="Phobius"/>
    </source>
</evidence>
<feature type="transmembrane region" description="Helical" evidence="6">
    <location>
        <begin position="86"/>
        <end position="109"/>
    </location>
</feature>
<dbReference type="PANTHER" id="PTHR33931">
    <property type="entry name" value="HOLIN-LIKE PROTEIN CIDA-RELATED"/>
    <property type="match status" value="1"/>
</dbReference>
<dbReference type="EMBL" id="CP069484">
    <property type="protein sequence ID" value="QRO81008.1"/>
    <property type="molecule type" value="Genomic_DNA"/>
</dbReference>
<dbReference type="RefSeq" id="WP_006767066.1">
    <property type="nucleotide sequence ID" value="NZ_CABVPR010000008.1"/>
</dbReference>
<dbReference type="AlphaFoldDB" id="A0A892IFQ6"/>
<gene>
    <name evidence="7" type="ORF">I6K02_28265</name>
</gene>
<keyword evidence="3 6" id="KW-0812">Transmembrane</keyword>
<keyword evidence="8" id="KW-1185">Reference proteome</keyword>